<organism evidence="2 3">
    <name type="scientific">Sphingopyxis macrogoltabida</name>
    <name type="common">Sphingomonas macrogoltabidus</name>
    <dbReference type="NCBI Taxonomy" id="33050"/>
    <lineage>
        <taxon>Bacteria</taxon>
        <taxon>Pseudomonadati</taxon>
        <taxon>Pseudomonadota</taxon>
        <taxon>Alphaproteobacteria</taxon>
        <taxon>Sphingomonadales</taxon>
        <taxon>Sphingomonadaceae</taxon>
        <taxon>Sphingopyxis</taxon>
    </lineage>
</organism>
<dbReference type="RefSeq" id="WP_054735279.1">
    <property type="nucleotide sequence ID" value="NZ_CP009430.1"/>
</dbReference>
<dbReference type="Pfam" id="PF08808">
    <property type="entry name" value="RES"/>
    <property type="match status" value="1"/>
</dbReference>
<keyword evidence="3" id="KW-1185">Reference proteome</keyword>
<dbReference type="EMBL" id="CP013345">
    <property type="protein sequence ID" value="AMU92820.1"/>
    <property type="molecule type" value="Genomic_DNA"/>
</dbReference>
<keyword evidence="2" id="KW-0614">Plasmid</keyword>
<proteinExistence type="predicted"/>
<feature type="domain" description="RES" evidence="1">
    <location>
        <begin position="29"/>
        <end position="188"/>
    </location>
</feature>
<dbReference type="Proteomes" id="UP000076088">
    <property type="component" value="Plasmid unnamed1"/>
</dbReference>
<sequence>MRFSIKIPAPATMKAGKEDYHSLAAGTELHRIHPGAFGATQFNDTDRGNARFSPIRDANGDLIPTIYAAQSFACAACEIILRCPDTPQRIRTSVAPREIVHPSDYFSHAHSHVRTTQNLSLVSITSTGQRKIGVNGNALLAGPKSTYPITRNWAERIHAVCPSAQGLYYLSYQYGPEFAVVLFADRVPGDILEALSTRSVADPDCHHEIQTIADAFSIDYENV</sequence>
<dbReference type="InterPro" id="IPR014914">
    <property type="entry name" value="RES_dom"/>
</dbReference>
<evidence type="ECO:0000313" key="2">
    <source>
        <dbReference type="EMBL" id="AMU92820.1"/>
    </source>
</evidence>
<name>A0AAC9FHS8_SPHMC</name>
<geneLocation type="plasmid" evidence="2 3">
    <name>unnamed1</name>
</geneLocation>
<evidence type="ECO:0000259" key="1">
    <source>
        <dbReference type="Pfam" id="PF08808"/>
    </source>
</evidence>
<dbReference type="KEGG" id="smaz:LH19_27705"/>
<reference evidence="3" key="1">
    <citation type="submission" date="2015-11" db="EMBL/GenBank/DDBJ databases">
        <title>Complete genome sequence of a polyethylene-glycol degrader Sphingopyxis macrogoltabida 203N (NBRC 111659).</title>
        <authorList>
            <person name="Yoshiyuki O."/>
            <person name="Shouta N."/>
            <person name="Nagata Y."/>
            <person name="Numata M."/>
            <person name="Tsuchikane K."/>
            <person name="Hosoyama A."/>
            <person name="Yamazoe A."/>
            <person name="Tsuda M."/>
            <person name="Fujita N."/>
            <person name="Kawai F."/>
        </authorList>
    </citation>
    <scope>NUCLEOTIDE SEQUENCE [LARGE SCALE GENOMIC DNA]</scope>
    <source>
        <strain evidence="3">203N</strain>
        <plasmid evidence="3">unnamed1</plasmid>
    </source>
</reference>
<protein>
    <recommendedName>
        <fullName evidence="1">RES domain-containing protein</fullName>
    </recommendedName>
</protein>
<reference evidence="2 3" key="2">
    <citation type="journal article" date="2016" name="Genome Announc.">
        <title>Complete Genome Sequence of Sphingopyxis macrogoltabida Strain 203N (NBRC 111659), a Polyethylene Glycol Degrader.</title>
        <authorList>
            <person name="Ohtsubo Y."/>
            <person name="Nonoyama S."/>
            <person name="Nagata Y."/>
            <person name="Numata M."/>
            <person name="Tsuchikane K."/>
            <person name="Hosoyama A."/>
            <person name="Yamazoe A."/>
            <person name="Tsuda M."/>
            <person name="Fujita N."/>
            <person name="Kawai F."/>
        </authorList>
    </citation>
    <scope>NUCLEOTIDE SEQUENCE [LARGE SCALE GENOMIC DNA]</scope>
    <source>
        <strain evidence="2 3">203N</strain>
    </source>
</reference>
<gene>
    <name evidence="2" type="ORF">ATM17_31680</name>
</gene>
<evidence type="ECO:0000313" key="3">
    <source>
        <dbReference type="Proteomes" id="UP000076088"/>
    </source>
</evidence>
<accession>A0AAC9FHS8</accession>
<dbReference type="AlphaFoldDB" id="A0AAC9FHS8"/>